<evidence type="ECO:0000256" key="8">
    <source>
        <dbReference type="ARBA" id="ARBA00045912"/>
    </source>
</evidence>
<dbReference type="Pfam" id="PF04506">
    <property type="entry name" value="Rft-1"/>
    <property type="match status" value="1"/>
</dbReference>
<evidence type="ECO:0000313" key="11">
    <source>
        <dbReference type="Proteomes" id="UP000247409"/>
    </source>
</evidence>
<keyword evidence="7 9" id="KW-0472">Membrane</keyword>
<dbReference type="GO" id="GO:0034203">
    <property type="term" value="P:glycolipid translocation"/>
    <property type="evidence" value="ECO:0007669"/>
    <property type="project" value="TreeGrafter"/>
</dbReference>
<evidence type="ECO:0000256" key="5">
    <source>
        <dbReference type="ARBA" id="ARBA00022824"/>
    </source>
</evidence>
<gene>
    <name evidence="10" type="ORF">BWQ96_05753</name>
</gene>
<sequence length="520" mass="57355">MPSSTDVALAAAKGVRSHLVYQVSARILSFLIKALVVRALKPADFAFGEIRLYLFVGLTLLPTINGFRPVALRIASDAHCAALCYFCSFLTVILAALLGTAMLYVQPEQWRATLVVTASLVVRAFAEPPLIFARRRQRYDQSSRARAIATVISGFSQTVAISLVTDAKYAPVAGALGHLSYSTCLAITMFLACGPQRIPFLSPSAFLSALRYDDLAMAFVSTGEGAIKYLLENGEGFVLDFSCADAVKAAYKLASNLGSVMARFFSEALEEQSFNVFHRLTPAFRDKHTDENREKRSACLDTLFVAHKSALLFSVLFALVGPAYSYPLLRLLYGNKWADQTHAPYLLDKYFIYLVFMAANGVSEAFVSASASTEELKSRTKFTTTLSILYITALWYAANAYQAAGIVAVNCANMMLRTCYSAWFFGRLTLKSPLTFLNSLPNVGVLVMLCVARYISKRSEIHFFGDSVNRIPIDGLYELMTKLIMHAFSGVLAVGLFVLGLLIFEQRFISKVRSFRSHQD</sequence>
<accession>A0A2V3IQT7</accession>
<evidence type="ECO:0000256" key="3">
    <source>
        <dbReference type="ARBA" id="ARBA00010288"/>
    </source>
</evidence>
<dbReference type="PANTHER" id="PTHR13117:SF5">
    <property type="entry name" value="PROTEIN RFT1 HOMOLOG"/>
    <property type="match status" value="1"/>
</dbReference>
<evidence type="ECO:0000256" key="7">
    <source>
        <dbReference type="ARBA" id="ARBA00023136"/>
    </source>
</evidence>
<dbReference type="GO" id="GO:0006488">
    <property type="term" value="P:dolichol-linked oligosaccharide biosynthetic process"/>
    <property type="evidence" value="ECO:0007669"/>
    <property type="project" value="InterPro"/>
</dbReference>
<dbReference type="InterPro" id="IPR007594">
    <property type="entry name" value="RFT1"/>
</dbReference>
<name>A0A2V3IQT7_9FLOR</name>
<dbReference type="GO" id="GO:0005789">
    <property type="term" value="C:endoplasmic reticulum membrane"/>
    <property type="evidence" value="ECO:0007669"/>
    <property type="project" value="UniProtKB-SubCell"/>
</dbReference>
<comment type="similarity">
    <text evidence="3 9">Belongs to the RFT1 family.</text>
</comment>
<comment type="subcellular location">
    <subcellularLocation>
        <location evidence="1 9">Endoplasmic reticulum membrane</location>
        <topology evidence="1 9">Multi-pass membrane protein</topology>
    </subcellularLocation>
</comment>
<dbReference type="EMBL" id="NBIV01000089">
    <property type="protein sequence ID" value="PXF44481.1"/>
    <property type="molecule type" value="Genomic_DNA"/>
</dbReference>
<feature type="transmembrane region" description="Helical" evidence="9">
    <location>
        <begin position="83"/>
        <end position="104"/>
    </location>
</feature>
<evidence type="ECO:0000313" key="10">
    <source>
        <dbReference type="EMBL" id="PXF44481.1"/>
    </source>
</evidence>
<feature type="transmembrane region" description="Helical" evidence="9">
    <location>
        <begin position="382"/>
        <end position="398"/>
    </location>
</feature>
<comment type="pathway">
    <text evidence="2">Protein modification; protein glycosylation.</text>
</comment>
<keyword evidence="5" id="KW-0256">Endoplasmic reticulum</keyword>
<comment type="function">
    <text evidence="8 9">Intramembrane glycolipid transporter that operates in the biosynthetic pathway of dolichol-linked oligosaccharides, the glycan precursors employed in protein asparagine (N)-glycosylation. The sequential addition of sugars to dolichol pyrophosphate produces dolichol-linked oligosaccharides containing fourteen sugars, including two GlcNAcs, nine mannoses and three glucoses. Once assembled, the oligosaccharide is transferred from the lipid to nascent proteins by oligosaccharyltransferases. The assembly of dolichol-linked oligosaccharides begins on the cytosolic side of the endoplasmic reticulum membrane and finishes in its lumen. RFT1 could mediate the translocation of the cytosolically oriented intermediate DolPP-GlcNAc2Man5, produced by ALG11, into the ER lumen where dolichol-linked oligosaccharides assembly continues. However, the intramembrane lipid transporter activity could not be confirmed in vitro.</text>
</comment>
<feature type="transmembrane region" description="Helical" evidence="9">
    <location>
        <begin position="52"/>
        <end position="71"/>
    </location>
</feature>
<feature type="transmembrane region" description="Helical" evidence="9">
    <location>
        <begin position="310"/>
        <end position="330"/>
    </location>
</feature>
<evidence type="ECO:0000256" key="4">
    <source>
        <dbReference type="ARBA" id="ARBA00022692"/>
    </source>
</evidence>
<feature type="transmembrane region" description="Helical" evidence="9">
    <location>
        <begin position="350"/>
        <end position="370"/>
    </location>
</feature>
<keyword evidence="11" id="KW-1185">Reference proteome</keyword>
<keyword evidence="6 9" id="KW-1133">Transmembrane helix</keyword>
<proteinExistence type="inferred from homology"/>
<dbReference type="Proteomes" id="UP000247409">
    <property type="component" value="Unassembled WGS sequence"/>
</dbReference>
<protein>
    <recommendedName>
        <fullName evidence="9">Protein RFT1 homolog</fullName>
    </recommendedName>
</protein>
<reference evidence="10 11" key="1">
    <citation type="journal article" date="2018" name="Mol. Biol. Evol.">
        <title>Analysis of the draft genome of the red seaweed Gracilariopsis chorda provides insights into genome size evolution in Rhodophyta.</title>
        <authorList>
            <person name="Lee J."/>
            <person name="Yang E.C."/>
            <person name="Graf L."/>
            <person name="Yang J.H."/>
            <person name="Qiu H."/>
            <person name="Zel Zion U."/>
            <person name="Chan C.X."/>
            <person name="Stephens T.G."/>
            <person name="Weber A.P.M."/>
            <person name="Boo G.H."/>
            <person name="Boo S.M."/>
            <person name="Kim K.M."/>
            <person name="Shin Y."/>
            <person name="Jung M."/>
            <person name="Lee S.J."/>
            <person name="Yim H.S."/>
            <person name="Lee J.H."/>
            <person name="Bhattacharya D."/>
            <person name="Yoon H.S."/>
        </authorList>
    </citation>
    <scope>NUCLEOTIDE SEQUENCE [LARGE SCALE GENOMIC DNA]</scope>
    <source>
        <strain evidence="10 11">SKKU-2015</strain>
        <tissue evidence="10">Whole body</tissue>
    </source>
</reference>
<evidence type="ECO:0000256" key="1">
    <source>
        <dbReference type="ARBA" id="ARBA00004477"/>
    </source>
</evidence>
<dbReference type="PANTHER" id="PTHR13117">
    <property type="entry name" value="ENDOPLASMIC RETICULUM MULTISPAN TRANSMEMBRANE PROTEIN-RELATED"/>
    <property type="match status" value="1"/>
</dbReference>
<comment type="caution">
    <text evidence="9">Lacks conserved residue(s) required for the propagation of feature annotation.</text>
</comment>
<dbReference type="STRING" id="448386.A0A2V3IQT7"/>
<evidence type="ECO:0000256" key="6">
    <source>
        <dbReference type="ARBA" id="ARBA00022989"/>
    </source>
</evidence>
<evidence type="ECO:0000256" key="2">
    <source>
        <dbReference type="ARBA" id="ARBA00004922"/>
    </source>
</evidence>
<feature type="transmembrane region" description="Helical" evidence="9">
    <location>
        <begin position="436"/>
        <end position="455"/>
    </location>
</feature>
<dbReference type="OrthoDB" id="773693at2759"/>
<feature type="transmembrane region" description="Helical" evidence="9">
    <location>
        <begin position="483"/>
        <end position="504"/>
    </location>
</feature>
<comment type="caution">
    <text evidence="10">The sequence shown here is derived from an EMBL/GenBank/DDBJ whole genome shotgun (WGS) entry which is preliminary data.</text>
</comment>
<dbReference type="AlphaFoldDB" id="A0A2V3IQT7"/>
<keyword evidence="4 9" id="KW-0812">Transmembrane</keyword>
<organism evidence="10 11">
    <name type="scientific">Gracilariopsis chorda</name>
    <dbReference type="NCBI Taxonomy" id="448386"/>
    <lineage>
        <taxon>Eukaryota</taxon>
        <taxon>Rhodophyta</taxon>
        <taxon>Florideophyceae</taxon>
        <taxon>Rhodymeniophycidae</taxon>
        <taxon>Gracilariales</taxon>
        <taxon>Gracilariaceae</taxon>
        <taxon>Gracilariopsis</taxon>
    </lineage>
</organism>
<evidence type="ECO:0000256" key="9">
    <source>
        <dbReference type="RuleBase" id="RU365067"/>
    </source>
</evidence>